<dbReference type="InterPro" id="IPR005467">
    <property type="entry name" value="His_kinase_dom"/>
</dbReference>
<gene>
    <name evidence="5" type="ORF">HAQ05_20650</name>
</gene>
<keyword evidence="3" id="KW-0597">Phosphoprotein</keyword>
<dbReference type="RefSeq" id="WP_190424015.1">
    <property type="nucleotide sequence ID" value="NZ_JAAOCA010000029.1"/>
</dbReference>
<dbReference type="PANTHER" id="PTHR43547:SF2">
    <property type="entry name" value="HYBRID SIGNAL TRANSDUCTION HISTIDINE KINASE C"/>
    <property type="match status" value="1"/>
</dbReference>
<dbReference type="PROSITE" id="PS50109">
    <property type="entry name" value="HIS_KIN"/>
    <property type="match status" value="1"/>
</dbReference>
<name>A0ABR7Z6Q1_9PSED</name>
<dbReference type="Proteomes" id="UP000805841">
    <property type="component" value="Unassembled WGS sequence"/>
</dbReference>
<feature type="domain" description="Histidine kinase" evidence="4">
    <location>
        <begin position="124"/>
        <end position="340"/>
    </location>
</feature>
<evidence type="ECO:0000313" key="6">
    <source>
        <dbReference type="Proteomes" id="UP000805841"/>
    </source>
</evidence>
<evidence type="ECO:0000313" key="5">
    <source>
        <dbReference type="EMBL" id="MBD1601094.1"/>
    </source>
</evidence>
<organism evidence="5 6">
    <name type="scientific">Pseudomonas typographi</name>
    <dbReference type="NCBI Taxonomy" id="2715964"/>
    <lineage>
        <taxon>Bacteria</taxon>
        <taxon>Pseudomonadati</taxon>
        <taxon>Pseudomonadota</taxon>
        <taxon>Gammaproteobacteria</taxon>
        <taxon>Pseudomonadales</taxon>
        <taxon>Pseudomonadaceae</taxon>
        <taxon>Pseudomonas</taxon>
    </lineage>
</organism>
<dbReference type="SMART" id="SM00387">
    <property type="entry name" value="HATPase_c"/>
    <property type="match status" value="1"/>
</dbReference>
<dbReference type="GO" id="GO:0016301">
    <property type="term" value="F:kinase activity"/>
    <property type="evidence" value="ECO:0007669"/>
    <property type="project" value="UniProtKB-KW"/>
</dbReference>
<dbReference type="InterPro" id="IPR036097">
    <property type="entry name" value="HisK_dim/P_sf"/>
</dbReference>
<dbReference type="SMART" id="SM00388">
    <property type="entry name" value="HisKA"/>
    <property type="match status" value="1"/>
</dbReference>
<dbReference type="SUPFAM" id="SSF55874">
    <property type="entry name" value="ATPase domain of HSP90 chaperone/DNA topoisomerase II/histidine kinase"/>
    <property type="match status" value="1"/>
</dbReference>
<evidence type="ECO:0000259" key="4">
    <source>
        <dbReference type="PROSITE" id="PS50109"/>
    </source>
</evidence>
<keyword evidence="5" id="KW-0808">Transferase</keyword>
<dbReference type="InterPro" id="IPR003594">
    <property type="entry name" value="HATPase_dom"/>
</dbReference>
<protein>
    <recommendedName>
        <fullName evidence="2">histidine kinase</fullName>
        <ecNumber evidence="2">2.7.13.3</ecNumber>
    </recommendedName>
</protein>
<dbReference type="PANTHER" id="PTHR43547">
    <property type="entry name" value="TWO-COMPONENT HISTIDINE KINASE"/>
    <property type="match status" value="1"/>
</dbReference>
<evidence type="ECO:0000256" key="2">
    <source>
        <dbReference type="ARBA" id="ARBA00012438"/>
    </source>
</evidence>
<dbReference type="EMBL" id="JAAOCA010000029">
    <property type="protein sequence ID" value="MBD1601094.1"/>
    <property type="molecule type" value="Genomic_DNA"/>
</dbReference>
<keyword evidence="5" id="KW-0418">Kinase</keyword>
<comment type="catalytic activity">
    <reaction evidence="1">
        <text>ATP + protein L-histidine = ADP + protein N-phospho-L-histidine.</text>
        <dbReference type="EC" id="2.7.13.3"/>
    </reaction>
</comment>
<dbReference type="Pfam" id="PF02518">
    <property type="entry name" value="HATPase_c"/>
    <property type="match status" value="1"/>
</dbReference>
<dbReference type="EC" id="2.7.13.3" evidence="2"/>
<dbReference type="Gene3D" id="1.10.287.130">
    <property type="match status" value="1"/>
</dbReference>
<evidence type="ECO:0000256" key="1">
    <source>
        <dbReference type="ARBA" id="ARBA00000085"/>
    </source>
</evidence>
<dbReference type="InterPro" id="IPR004358">
    <property type="entry name" value="Sig_transdc_His_kin-like_C"/>
</dbReference>
<dbReference type="PRINTS" id="PR00344">
    <property type="entry name" value="BCTRLSENSOR"/>
</dbReference>
<reference evidence="5 6" key="1">
    <citation type="journal article" date="2020" name="Insects">
        <title>Bacteria Belonging to Pseudomonas typographi sp. nov. from the Bark Beetle Ips typographus Have Genomic Potential to Aid in the Host Ecology.</title>
        <authorList>
            <person name="Peral-Aranega E."/>
            <person name="Saati-Santamaria Z."/>
            <person name="Kolarik M."/>
            <person name="Rivas R."/>
            <person name="Garcia-Fraile P."/>
        </authorList>
    </citation>
    <scope>NUCLEOTIDE SEQUENCE [LARGE SCALE GENOMIC DNA]</scope>
    <source>
        <strain evidence="5 6">CA3A</strain>
    </source>
</reference>
<dbReference type="Gene3D" id="3.30.565.10">
    <property type="entry name" value="Histidine kinase-like ATPase, C-terminal domain"/>
    <property type="match status" value="1"/>
</dbReference>
<keyword evidence="6" id="KW-1185">Reference proteome</keyword>
<sequence>MTDSTGPNEQALASAASELQRIGKQTLEARAVLATLERTLVEAQGRISDRQKMAQLLEANEQLVIAVISAQSEAAASLALHTREDGPQLLREANEQLVIAALSAQSLQVLAERALGQERKILALVAHELRTPLTPISMIAGRIARAPSGELPKLQALLEGQVQYMARLVDDLLDVSRASTGKLRLKLQPLDIVALIRSVVDNCLPVLNARQLQFLCDLPGEGLFVSGDPVRLTQVIANILTNAAKYTPPGGIVTLSARAEEHTLIVSIADNGIGISSDVLQHIFEPFVQDEQAAGFNGTGLGIGLAVVRELVEAHGGTVVALSDGQNRGSTFIITLPLVAH</sequence>
<dbReference type="InterPro" id="IPR003661">
    <property type="entry name" value="HisK_dim/P_dom"/>
</dbReference>
<evidence type="ECO:0000256" key="3">
    <source>
        <dbReference type="ARBA" id="ARBA00022553"/>
    </source>
</evidence>
<dbReference type="CDD" id="cd00082">
    <property type="entry name" value="HisKA"/>
    <property type="match status" value="1"/>
</dbReference>
<proteinExistence type="predicted"/>
<dbReference type="Pfam" id="PF00512">
    <property type="entry name" value="HisKA"/>
    <property type="match status" value="1"/>
</dbReference>
<accession>A0ABR7Z6Q1</accession>
<dbReference type="InterPro" id="IPR036890">
    <property type="entry name" value="HATPase_C_sf"/>
</dbReference>
<comment type="caution">
    <text evidence="5">The sequence shown here is derived from an EMBL/GenBank/DDBJ whole genome shotgun (WGS) entry which is preliminary data.</text>
</comment>
<dbReference type="CDD" id="cd00075">
    <property type="entry name" value="HATPase"/>
    <property type="match status" value="1"/>
</dbReference>
<dbReference type="SUPFAM" id="SSF47384">
    <property type="entry name" value="Homodimeric domain of signal transducing histidine kinase"/>
    <property type="match status" value="1"/>
</dbReference>